<dbReference type="InterPro" id="IPR050271">
    <property type="entry name" value="UDP-glycosyltransferase"/>
</dbReference>
<proteinExistence type="inferred from homology"/>
<evidence type="ECO:0000256" key="1">
    <source>
        <dbReference type="ARBA" id="ARBA00009995"/>
    </source>
</evidence>
<dbReference type="EnsemblMetazoa" id="PPA24250.1">
    <property type="protein sequence ID" value="PPA24250.1"/>
    <property type="gene ID" value="WBGene00113804"/>
</dbReference>
<keyword evidence="3" id="KW-0328">Glycosyltransferase</keyword>
<reference evidence="8" key="1">
    <citation type="journal article" date="2008" name="Nat. Genet.">
        <title>The Pristionchus pacificus genome provides a unique perspective on nematode lifestyle and parasitism.</title>
        <authorList>
            <person name="Dieterich C."/>
            <person name="Clifton S.W."/>
            <person name="Schuster L.N."/>
            <person name="Chinwalla A."/>
            <person name="Delehaunty K."/>
            <person name="Dinkelacker I."/>
            <person name="Fulton L."/>
            <person name="Fulton R."/>
            <person name="Godfrey J."/>
            <person name="Minx P."/>
            <person name="Mitreva M."/>
            <person name="Roeseler W."/>
            <person name="Tian H."/>
            <person name="Witte H."/>
            <person name="Yang S.P."/>
            <person name="Wilson R.K."/>
            <person name="Sommer R.J."/>
        </authorList>
    </citation>
    <scope>NUCLEOTIDE SEQUENCE [LARGE SCALE GENOMIC DNA]</scope>
    <source>
        <strain evidence="8">PS312</strain>
    </source>
</reference>
<keyword evidence="5" id="KW-0732">Signal</keyword>
<dbReference type="SUPFAM" id="SSF53756">
    <property type="entry name" value="UDP-Glycosyltransferase/glycogen phosphorylase"/>
    <property type="match status" value="1"/>
</dbReference>
<evidence type="ECO:0000256" key="5">
    <source>
        <dbReference type="ARBA" id="ARBA00022729"/>
    </source>
</evidence>
<dbReference type="FunFam" id="3.40.50.2000:FF:000021">
    <property type="entry name" value="UDP-glucuronosyltransferase"/>
    <property type="match status" value="1"/>
</dbReference>
<protein>
    <recommendedName>
        <fullName evidence="2">glucuronosyltransferase</fullName>
        <ecNumber evidence="2">2.4.1.17</ecNumber>
    </recommendedName>
</protein>
<dbReference type="GO" id="GO:0015020">
    <property type="term" value="F:glucuronosyltransferase activity"/>
    <property type="evidence" value="ECO:0007669"/>
    <property type="project" value="UniProtKB-EC"/>
</dbReference>
<dbReference type="EC" id="2.4.1.17" evidence="2"/>
<accession>A0A2A6C2Z7</accession>
<gene>
    <name evidence="7" type="primary">WBGene00113804</name>
</gene>
<evidence type="ECO:0000256" key="4">
    <source>
        <dbReference type="ARBA" id="ARBA00022679"/>
    </source>
</evidence>
<dbReference type="GO" id="GO:0016491">
    <property type="term" value="F:oxidoreductase activity"/>
    <property type="evidence" value="ECO:0007669"/>
    <property type="project" value="InterPro"/>
</dbReference>
<keyword evidence="4" id="KW-0808">Transferase</keyword>
<evidence type="ECO:0000256" key="6">
    <source>
        <dbReference type="ARBA" id="ARBA00047475"/>
    </source>
</evidence>
<dbReference type="GO" id="GO:0008194">
    <property type="term" value="F:UDP-glycosyltransferase activity"/>
    <property type="evidence" value="ECO:0000318"/>
    <property type="project" value="GO_Central"/>
</dbReference>
<dbReference type="SUPFAM" id="SSF52833">
    <property type="entry name" value="Thioredoxin-like"/>
    <property type="match status" value="1"/>
</dbReference>
<comment type="similarity">
    <text evidence="1">Belongs to the UDP-glycosyltransferase family.</text>
</comment>
<organism evidence="7 8">
    <name type="scientific">Pristionchus pacificus</name>
    <name type="common">Parasitic nematode worm</name>
    <dbReference type="NCBI Taxonomy" id="54126"/>
    <lineage>
        <taxon>Eukaryota</taxon>
        <taxon>Metazoa</taxon>
        <taxon>Ecdysozoa</taxon>
        <taxon>Nematoda</taxon>
        <taxon>Chromadorea</taxon>
        <taxon>Rhabditida</taxon>
        <taxon>Rhabditina</taxon>
        <taxon>Diplogasteromorpha</taxon>
        <taxon>Diplogasteroidea</taxon>
        <taxon>Neodiplogasteridae</taxon>
        <taxon>Pristionchus</taxon>
    </lineage>
</organism>
<evidence type="ECO:0000313" key="7">
    <source>
        <dbReference type="EnsemblMetazoa" id="PPA24250.1"/>
    </source>
</evidence>
<dbReference type="Proteomes" id="UP000005239">
    <property type="component" value="Unassembled WGS sequence"/>
</dbReference>
<accession>A0A8R1UF90</accession>
<dbReference type="Gene3D" id="3.40.50.2000">
    <property type="entry name" value="Glycogen Phosphorylase B"/>
    <property type="match status" value="1"/>
</dbReference>
<evidence type="ECO:0000256" key="2">
    <source>
        <dbReference type="ARBA" id="ARBA00012544"/>
    </source>
</evidence>
<evidence type="ECO:0000313" key="8">
    <source>
        <dbReference type="Proteomes" id="UP000005239"/>
    </source>
</evidence>
<comment type="catalytic activity">
    <reaction evidence="6">
        <text>glucuronate acceptor + UDP-alpha-D-glucuronate = acceptor beta-D-glucuronoside + UDP + H(+)</text>
        <dbReference type="Rhea" id="RHEA:21032"/>
        <dbReference type="ChEBI" id="CHEBI:15378"/>
        <dbReference type="ChEBI" id="CHEBI:58052"/>
        <dbReference type="ChEBI" id="CHEBI:58223"/>
        <dbReference type="ChEBI" id="CHEBI:132367"/>
        <dbReference type="ChEBI" id="CHEBI:132368"/>
        <dbReference type="EC" id="2.4.1.17"/>
    </reaction>
</comment>
<dbReference type="CDD" id="cd03784">
    <property type="entry name" value="GT1_Gtf-like"/>
    <property type="match status" value="1"/>
</dbReference>
<dbReference type="InterPro" id="IPR002213">
    <property type="entry name" value="UDP_glucos_trans"/>
</dbReference>
<dbReference type="InterPro" id="IPR019421">
    <property type="entry name" value="7TM_GPCR_serpentine_rcpt_Srd"/>
</dbReference>
<name>A0A2A6C2Z7_PRIPA</name>
<sequence>MIHSGSLVAVSFWYRTQILLSKNPPGMWRLQLISIMLFIPHALHIGYSLTTPSPCRSSTGEDKKYERENTEHSRIFGKSCDYSRCNAIFRILHILSPYYCTTILLLSFTRCRMIAIAVISARFNPGLTLYFVRPYKMHYDLSTKESFQDYSFLLLHDCFVESLTILAHLLINGRLFISSVAVITISNGPCRKISDEFCAVASEFFNLNMIHSGSLIALSFWYITRMLLDKGRLSMWKLQSLCLLLYTPHLVHLAGFMATMTSRIDLEPLVDQFYFDGFASVYGLYGANKNSAEKCSDFLGYSDINELIPRFFVGYLLVFPFFVYLYIGIPRFKLLSILRQKTKHMSSRTKETHESLTKMRTLQCALFFLLVVASLSESTSSKSAPVVSSHAEALKVIEDHQTGKAKYKIAIFAPYMANSQVLWNKRIGETLVNAGHDVTIYMMRFFDITNPELEIDSRIRVVHVNGSFGMDGDQMVKDQAYFSFNEVSFFDPAVRRSFAAFGEMYKSCEIFLKNKEFLADVENSKFDLAFTHMYNFCPVGIIHLTKIPTWIWLSSGGLMDQVAEVMGVPQPPSYCPPMIMDAADQMSFGERVKSFIGHVLFKHFWRSMTSDKETAIFRAQFGEDFPDLAELATKAPLVMLNSNELYDPPHPTLAKIIYVGGLAMKQKDAKPLSEEFSSRIENARGIVVMTFGSYSPMYLMPQTWKEAYLNAFAQFPDVQFFLRYEKPEEIADRLPPNAYAAKWLPQTDLLQHSKSLGLISHGGYNSIQDVMHAGVPILTTGLFGDQPKNARLPVRLGMGVNLEKTNLNKETVLEGVRRLVEDKTLKMNADRIKTMIATRPVTSEILLVRWTEFLAEHKTLDNLVPYGTQLSFFVYHSLDVIAFLVSILLILITILTRLKTKHSSLAVEWRPVLVPAIFKHYNVSPPLTTRPEKAAYLPHDLRRNFAFLGLDTNVPDTHKIVPYLRSANTASANRLLIAVQEQQSDKLELSIRAFFDRMWRTHQPMHEEEHLLEILSTVGIPENVALTLVECSKSEDLRQKYDANTQEVIDDQGFGVPWMKVFSANENKHESFFGSDRFHLVQAYLKLGFNEYYFYFGYADTTDRALAEFTTKFPTLNVNEYLVVDYWFTVPLLTMYVPPTIVITLPLTRLPLDIDPFFFSHERKTEESKVGIFGRERLPSFPFLFPPHELIMRTFLVLAILIVLIEAKWASSEEKDLKADSLIRYRNEKAEKLKNGWNKHNVMDKSHELNSELEGSGVVSEILPQPHKKTKVKKANIRKIKKRHSNLIEFLVPMMHADSSNVDHSSRANAAAKFSSLSRFKISSSDRGLVSALLLLFLIVKYSSRTLSHYRYLLFIFNSVNIFLIVYHAATETHFPVLYCSFFSVPLSLTIIHYLYRPHKLSLFTSIQFQLLLVLITLIEAVSWYLLEYLGTDGGPYEIGTTIVREAYRFKFNVSIWDGWMVMDNWRNDQSSAKLTATI</sequence>
<dbReference type="InterPro" id="IPR036249">
    <property type="entry name" value="Thioredoxin-like_sf"/>
</dbReference>
<dbReference type="Gene3D" id="3.40.30.10">
    <property type="entry name" value="Glutaredoxin"/>
    <property type="match status" value="1"/>
</dbReference>
<reference evidence="7" key="2">
    <citation type="submission" date="2022-06" db="UniProtKB">
        <authorList>
            <consortium name="EnsemblMetazoa"/>
        </authorList>
    </citation>
    <scope>IDENTIFICATION</scope>
    <source>
        <strain evidence="7">PS312</strain>
    </source>
</reference>
<dbReference type="Pfam" id="PF00201">
    <property type="entry name" value="UDPGT"/>
    <property type="match status" value="1"/>
</dbReference>
<dbReference type="OrthoDB" id="5835829at2759"/>
<dbReference type="Pfam" id="PF10317">
    <property type="entry name" value="7TM_GPCR_Srd"/>
    <property type="match status" value="1"/>
</dbReference>
<evidence type="ECO:0000256" key="3">
    <source>
        <dbReference type="ARBA" id="ARBA00022676"/>
    </source>
</evidence>
<dbReference type="PANTHER" id="PTHR48043">
    <property type="entry name" value="EG:EG0003.4 PROTEIN-RELATED"/>
    <property type="match status" value="1"/>
</dbReference>
<keyword evidence="8" id="KW-1185">Reference proteome</keyword>
<dbReference type="PANTHER" id="PTHR48043:SF145">
    <property type="entry name" value="FI06409P-RELATED"/>
    <property type="match status" value="1"/>
</dbReference>